<proteinExistence type="predicted"/>
<protein>
    <recommendedName>
        <fullName evidence="3">DUF3168 domain-containing protein</fullName>
    </recommendedName>
</protein>
<evidence type="ECO:0000313" key="2">
    <source>
        <dbReference type="Proteomes" id="UP000673375"/>
    </source>
</evidence>
<evidence type="ECO:0000313" key="1">
    <source>
        <dbReference type="EMBL" id="MBP1044846.1"/>
    </source>
</evidence>
<reference evidence="1 2" key="1">
    <citation type="submission" date="2020-12" db="EMBL/GenBank/DDBJ databases">
        <title>Vagococcus allomyrinae sp. nov. and Enterococcus lavae sp. nov., isolated from the larvae of Allomyrina dichotoma.</title>
        <authorList>
            <person name="Lee S.D."/>
        </authorList>
    </citation>
    <scope>NUCLEOTIDE SEQUENCE [LARGE SCALE GENOMIC DNA]</scope>
    <source>
        <strain evidence="1 2">BWM-S5</strain>
    </source>
</reference>
<name>A0ABS4CFD5_9ENTE</name>
<organism evidence="1 2">
    <name type="scientific">Enterococcus larvae</name>
    <dbReference type="NCBI Taxonomy" id="2794352"/>
    <lineage>
        <taxon>Bacteria</taxon>
        <taxon>Bacillati</taxon>
        <taxon>Bacillota</taxon>
        <taxon>Bacilli</taxon>
        <taxon>Lactobacillales</taxon>
        <taxon>Enterococcaceae</taxon>
        <taxon>Enterococcus</taxon>
    </lineage>
</organism>
<sequence>MIIELTADIVNGVLSIPEVVEWVARVQGVPNISANKLPALAYPAIAIYELENIPGMFADDQEETSVVTFQISLFSKDGSHGNIQNFIDGKMKHLGFLRVVSSPLIFDKTENTIQRALIYSQEIEQEIYKKEGK</sequence>
<evidence type="ECO:0008006" key="3">
    <source>
        <dbReference type="Google" id="ProtNLM"/>
    </source>
</evidence>
<comment type="caution">
    <text evidence="1">The sequence shown here is derived from an EMBL/GenBank/DDBJ whole genome shotgun (WGS) entry which is preliminary data.</text>
</comment>
<dbReference type="EMBL" id="JAEDXU010000001">
    <property type="protein sequence ID" value="MBP1044846.1"/>
    <property type="molecule type" value="Genomic_DNA"/>
</dbReference>
<dbReference type="RefSeq" id="WP_209555643.1">
    <property type="nucleotide sequence ID" value="NZ_JAEDXU010000001.1"/>
</dbReference>
<gene>
    <name evidence="1" type="ORF">I6N96_01035</name>
</gene>
<dbReference type="Proteomes" id="UP000673375">
    <property type="component" value="Unassembled WGS sequence"/>
</dbReference>
<accession>A0ABS4CFD5</accession>
<keyword evidence="2" id="KW-1185">Reference proteome</keyword>